<organism evidence="2 3">
    <name type="scientific">Vibrio jasicida</name>
    <dbReference type="NCBI Taxonomy" id="766224"/>
    <lineage>
        <taxon>Bacteria</taxon>
        <taxon>Pseudomonadati</taxon>
        <taxon>Pseudomonadota</taxon>
        <taxon>Gammaproteobacteria</taxon>
        <taxon>Vibrionales</taxon>
        <taxon>Vibrionaceae</taxon>
        <taxon>Vibrio</taxon>
    </lineage>
</organism>
<evidence type="ECO:0000313" key="2">
    <source>
        <dbReference type="EMBL" id="CAH1567513.1"/>
    </source>
</evidence>
<feature type="domain" description="Glycosyltransferase subfamily 4-like N-terminal" evidence="1">
    <location>
        <begin position="25"/>
        <end position="171"/>
    </location>
</feature>
<comment type="caution">
    <text evidence="2">The sequence shown here is derived from an EMBL/GenBank/DDBJ whole genome shotgun (WGS) entry which is preliminary data.</text>
</comment>
<dbReference type="AlphaFoldDB" id="A0AAU9QFZ2"/>
<keyword evidence="2" id="KW-0808">Transferase</keyword>
<dbReference type="InterPro" id="IPR028098">
    <property type="entry name" value="Glyco_trans_4-like_N"/>
</dbReference>
<reference evidence="2" key="1">
    <citation type="submission" date="2022-01" db="EMBL/GenBank/DDBJ databases">
        <authorList>
            <person name="Lagorce A."/>
        </authorList>
    </citation>
    <scope>NUCLEOTIDE SEQUENCE</scope>
    <source>
        <strain evidence="2">Th15_F1_A12</strain>
    </source>
</reference>
<dbReference type="EMBL" id="CAKMUD010000001">
    <property type="protein sequence ID" value="CAH1567513.1"/>
    <property type="molecule type" value="Genomic_DNA"/>
</dbReference>
<evidence type="ECO:0000313" key="3">
    <source>
        <dbReference type="Proteomes" id="UP001295462"/>
    </source>
</evidence>
<dbReference type="Pfam" id="PF13692">
    <property type="entry name" value="Glyco_trans_1_4"/>
    <property type="match status" value="1"/>
</dbReference>
<dbReference type="EC" id="2.4.1.-" evidence="2"/>
<sequence>MRLISNNREIPVAGEVWILLDSRIFGGIESHVLELAKGLQAFHVHVRVVLVVEYNPPASLVSRLADSDVPVSYLHQLSPKNNDTHSVIAVKLLTIAVAEHQPSVIHTHGYKASLLARSAELFTRTFPRLISTYHAGETPTGKVWFYDWLDRYSGRLSDHCFAVSQSIQNKLPIKTELLNNFVSLPAQNSSYKEIAFVGRLSHEKGADRFIDIARHFPDRQFSIYGDGPEGKDLAQQAPCNVVFHGHQHNMNAVWNNIGVLIISSRYEGLPMAALEAMSRGIVVFSLNVGRLSDLIEDGSNGFIAPDILNLIDKLNHWITMSTYTQSLIRKKAIKTISEQYSSQSIIPILIERYQIENQT</sequence>
<dbReference type="PANTHER" id="PTHR12526:SF630">
    <property type="entry name" value="GLYCOSYLTRANSFERASE"/>
    <property type="match status" value="1"/>
</dbReference>
<name>A0AAU9QFZ2_9VIBR</name>
<dbReference type="Proteomes" id="UP001295462">
    <property type="component" value="Unassembled WGS sequence"/>
</dbReference>
<dbReference type="SUPFAM" id="SSF53756">
    <property type="entry name" value="UDP-Glycosyltransferase/glycogen phosphorylase"/>
    <property type="match status" value="1"/>
</dbReference>
<gene>
    <name evidence="2" type="ORF">THF1A12_10599</name>
</gene>
<evidence type="ECO:0000259" key="1">
    <source>
        <dbReference type="Pfam" id="PF13439"/>
    </source>
</evidence>
<dbReference type="Gene3D" id="3.40.50.2000">
    <property type="entry name" value="Glycogen Phosphorylase B"/>
    <property type="match status" value="2"/>
</dbReference>
<dbReference type="Pfam" id="PF13439">
    <property type="entry name" value="Glyco_transf_4"/>
    <property type="match status" value="1"/>
</dbReference>
<dbReference type="CDD" id="cd03801">
    <property type="entry name" value="GT4_PimA-like"/>
    <property type="match status" value="1"/>
</dbReference>
<keyword evidence="2" id="KW-0328">Glycosyltransferase</keyword>
<dbReference type="RefSeq" id="WP_409588068.1">
    <property type="nucleotide sequence ID" value="NZ_CAKMTZ010000001.1"/>
</dbReference>
<proteinExistence type="predicted"/>
<accession>A0AAU9QFZ2</accession>
<protein>
    <submittedName>
        <fullName evidence="2">Glycosyltransferase SypH</fullName>
        <ecNumber evidence="2">2.4.1.-</ecNumber>
    </submittedName>
</protein>
<dbReference type="GO" id="GO:0016757">
    <property type="term" value="F:glycosyltransferase activity"/>
    <property type="evidence" value="ECO:0007669"/>
    <property type="project" value="UniProtKB-KW"/>
</dbReference>
<dbReference type="PANTHER" id="PTHR12526">
    <property type="entry name" value="GLYCOSYLTRANSFERASE"/>
    <property type="match status" value="1"/>
</dbReference>